<keyword evidence="1" id="KW-0732">Signal</keyword>
<evidence type="ECO:0000256" key="1">
    <source>
        <dbReference type="SAM" id="SignalP"/>
    </source>
</evidence>
<sequence>MRLLVLALAACAGGSLGFVAPGSCTRNSSGFKGRLPVSISTLQDRQQQQLPVSIRSCRTRRCGDAYLINAAHAWAQLRHLKEEVVGNSTVLQLDAPTVFPGQGRSASQLMIRDAYRDLFDRMVGFLACSGECCILLGSPGIGKSFMLYFIMWLVALEGGTVVYDRFDEDKVLVFTRTHVSKGPATAFGGTLGQPDTWCVLIRGTLWTASNYPFAKTVLVSSPDYKIWKNASKRIGAKIWYMPSWSDEEIMDC</sequence>
<dbReference type="EMBL" id="JAFCMP010000543">
    <property type="protein sequence ID" value="KAG5175923.1"/>
    <property type="molecule type" value="Genomic_DNA"/>
</dbReference>
<name>A0A835YSV3_9STRA</name>
<feature type="signal peptide" evidence="1">
    <location>
        <begin position="1"/>
        <end position="17"/>
    </location>
</feature>
<comment type="caution">
    <text evidence="2">The sequence shown here is derived from an EMBL/GenBank/DDBJ whole genome shotgun (WGS) entry which is preliminary data.</text>
</comment>
<dbReference type="Proteomes" id="UP000664859">
    <property type="component" value="Unassembled WGS sequence"/>
</dbReference>
<dbReference type="PANTHER" id="PTHR33129:SF1">
    <property type="entry name" value="ATP-BINDING PROTEIN"/>
    <property type="match status" value="1"/>
</dbReference>
<reference evidence="2" key="1">
    <citation type="submission" date="2021-02" db="EMBL/GenBank/DDBJ databases">
        <title>First Annotated Genome of the Yellow-green Alga Tribonema minus.</title>
        <authorList>
            <person name="Mahan K.M."/>
        </authorList>
    </citation>
    <scope>NUCLEOTIDE SEQUENCE</scope>
    <source>
        <strain evidence="2">UTEX B ZZ1240</strain>
    </source>
</reference>
<organism evidence="2 3">
    <name type="scientific">Tribonema minus</name>
    <dbReference type="NCBI Taxonomy" id="303371"/>
    <lineage>
        <taxon>Eukaryota</taxon>
        <taxon>Sar</taxon>
        <taxon>Stramenopiles</taxon>
        <taxon>Ochrophyta</taxon>
        <taxon>PX clade</taxon>
        <taxon>Xanthophyceae</taxon>
        <taxon>Tribonematales</taxon>
        <taxon>Tribonemataceae</taxon>
        <taxon>Tribonema</taxon>
    </lineage>
</organism>
<dbReference type="OrthoDB" id="104224at2759"/>
<evidence type="ECO:0000313" key="2">
    <source>
        <dbReference type="EMBL" id="KAG5175923.1"/>
    </source>
</evidence>
<dbReference type="SUPFAM" id="SSF52540">
    <property type="entry name" value="P-loop containing nucleoside triphosphate hydrolases"/>
    <property type="match status" value="1"/>
</dbReference>
<dbReference type="AlphaFoldDB" id="A0A835YSV3"/>
<protein>
    <submittedName>
        <fullName evidence="2">Uncharacterized protein</fullName>
    </submittedName>
</protein>
<dbReference type="PANTHER" id="PTHR33129">
    <property type="entry name" value="PROTEIN KINASE DOMAIN-CONTAINING PROTEIN-RELATED"/>
    <property type="match status" value="1"/>
</dbReference>
<dbReference type="InterPro" id="IPR052980">
    <property type="entry name" value="Crinkler_effector"/>
</dbReference>
<feature type="chain" id="PRO_5033045881" evidence="1">
    <location>
        <begin position="18"/>
        <end position="252"/>
    </location>
</feature>
<keyword evidence="3" id="KW-1185">Reference proteome</keyword>
<gene>
    <name evidence="2" type="ORF">JKP88DRAFT_249845</name>
</gene>
<proteinExistence type="predicted"/>
<evidence type="ECO:0000313" key="3">
    <source>
        <dbReference type="Proteomes" id="UP000664859"/>
    </source>
</evidence>
<dbReference type="InterPro" id="IPR027417">
    <property type="entry name" value="P-loop_NTPase"/>
</dbReference>
<accession>A0A835YSV3</accession>